<protein>
    <recommendedName>
        <fullName evidence="4">Polysaccharide biosynthesis protein GumN</fullName>
    </recommendedName>
</protein>
<dbReference type="RefSeq" id="WP_057793001.1">
    <property type="nucleotide sequence ID" value="NZ_LAXJ01000009.1"/>
</dbReference>
<dbReference type="Proteomes" id="UP000051295">
    <property type="component" value="Unassembled WGS sequence"/>
</dbReference>
<reference evidence="2 3" key="1">
    <citation type="submission" date="2015-04" db="EMBL/GenBank/DDBJ databases">
        <title>The draft genome sequence of Roseovarius sp.R12b.</title>
        <authorList>
            <person name="Li G."/>
            <person name="Lai Q."/>
            <person name="Shao Z."/>
            <person name="Yan P."/>
        </authorList>
    </citation>
    <scope>NUCLEOTIDE SEQUENCE [LARGE SCALE GENOMIC DNA]</scope>
    <source>
        <strain evidence="2 3">R12B</strain>
    </source>
</reference>
<dbReference type="Pfam" id="PF01963">
    <property type="entry name" value="TraB_PrgY_gumN"/>
    <property type="match status" value="1"/>
</dbReference>
<dbReference type="AlphaFoldDB" id="A0A0T5NU70"/>
<evidence type="ECO:0008006" key="4">
    <source>
        <dbReference type="Google" id="ProtNLM"/>
    </source>
</evidence>
<dbReference type="EMBL" id="LAXJ01000009">
    <property type="protein sequence ID" value="KRS12488.1"/>
    <property type="molecule type" value="Genomic_DNA"/>
</dbReference>
<proteinExistence type="predicted"/>
<evidence type="ECO:0000313" key="3">
    <source>
        <dbReference type="Proteomes" id="UP000051295"/>
    </source>
</evidence>
<dbReference type="CDD" id="cd14789">
    <property type="entry name" value="Tiki"/>
    <property type="match status" value="1"/>
</dbReference>
<dbReference type="STRING" id="1641875.XM53_10340"/>
<sequence>MRRRAIATLLLCCLGLPATAQAWATRDLCLIDTPRIHAEVLTPALMGDIRAIAETIPNGTGRYWRITSPSGAVSHLWGTMHLNIPAILRLPPQVEADIAAARVIATEVDFTALSREEIQSRYTYQTYYHDQIGVTEWDLPLPMINAVGERLSALGWGGQAVFTLKPAAIAELLMSPPCNDFNAGIYPIQDHRISLLGALAGADTIGLEAPGAFFERLDSSDATALTTALIAVSAVYLTPDFARDAYSTSLALYLQGRIGDMMAWERLHFDNTYPDGLGLGWLDTSDAYILADRNRGFLDAARPQLAKGGVFIAVGAYHLPGDTGLVELLRDEGFAVTRVALPDETAP</sequence>
<dbReference type="OrthoDB" id="9806326at2"/>
<gene>
    <name evidence="2" type="ORF">XM53_10340</name>
</gene>
<dbReference type="InterPro" id="IPR002816">
    <property type="entry name" value="TraB/PrgY/GumN_fam"/>
</dbReference>
<organism evidence="2 3">
    <name type="scientific">Roseovarius atlanticus</name>
    <dbReference type="NCBI Taxonomy" id="1641875"/>
    <lineage>
        <taxon>Bacteria</taxon>
        <taxon>Pseudomonadati</taxon>
        <taxon>Pseudomonadota</taxon>
        <taxon>Alphaproteobacteria</taxon>
        <taxon>Rhodobacterales</taxon>
        <taxon>Roseobacteraceae</taxon>
        <taxon>Roseovarius</taxon>
    </lineage>
</organism>
<evidence type="ECO:0000313" key="2">
    <source>
        <dbReference type="EMBL" id="KRS12488.1"/>
    </source>
</evidence>
<name>A0A0T5NU70_9RHOB</name>
<keyword evidence="3" id="KW-1185">Reference proteome</keyword>
<evidence type="ECO:0000256" key="1">
    <source>
        <dbReference type="SAM" id="SignalP"/>
    </source>
</evidence>
<feature type="signal peptide" evidence="1">
    <location>
        <begin position="1"/>
        <end position="22"/>
    </location>
</feature>
<accession>A0A0T5NU70</accession>
<dbReference type="PATRIC" id="fig|1641875.4.peg.4486"/>
<keyword evidence="1" id="KW-0732">Signal</keyword>
<comment type="caution">
    <text evidence="2">The sequence shown here is derived from an EMBL/GenBank/DDBJ whole genome shotgun (WGS) entry which is preliminary data.</text>
</comment>
<feature type="chain" id="PRO_5006663914" description="Polysaccharide biosynthesis protein GumN" evidence="1">
    <location>
        <begin position="23"/>
        <end position="347"/>
    </location>
</feature>